<feature type="transmembrane region" description="Helical" evidence="1">
    <location>
        <begin position="125"/>
        <end position="143"/>
    </location>
</feature>
<name>A0AAD5XHH3_9FUNG</name>
<reference evidence="2" key="1">
    <citation type="submission" date="2020-05" db="EMBL/GenBank/DDBJ databases">
        <title>Phylogenomic resolution of chytrid fungi.</title>
        <authorList>
            <person name="Stajich J.E."/>
            <person name="Amses K."/>
            <person name="Simmons R."/>
            <person name="Seto K."/>
            <person name="Myers J."/>
            <person name="Bonds A."/>
            <person name="Quandt C.A."/>
            <person name="Barry K."/>
            <person name="Liu P."/>
            <person name="Grigoriev I."/>
            <person name="Longcore J.E."/>
            <person name="James T.Y."/>
        </authorList>
    </citation>
    <scope>NUCLEOTIDE SEQUENCE</scope>
    <source>
        <strain evidence="2">JEL0513</strain>
    </source>
</reference>
<evidence type="ECO:0000313" key="2">
    <source>
        <dbReference type="EMBL" id="KAJ3127475.1"/>
    </source>
</evidence>
<evidence type="ECO:0000313" key="3">
    <source>
        <dbReference type="Proteomes" id="UP001211907"/>
    </source>
</evidence>
<keyword evidence="1" id="KW-0812">Transmembrane</keyword>
<keyword evidence="3" id="KW-1185">Reference proteome</keyword>
<gene>
    <name evidence="2" type="ORF">HK100_009748</name>
</gene>
<evidence type="ECO:0000256" key="1">
    <source>
        <dbReference type="SAM" id="Phobius"/>
    </source>
</evidence>
<organism evidence="2 3">
    <name type="scientific">Physocladia obscura</name>
    <dbReference type="NCBI Taxonomy" id="109957"/>
    <lineage>
        <taxon>Eukaryota</taxon>
        <taxon>Fungi</taxon>
        <taxon>Fungi incertae sedis</taxon>
        <taxon>Chytridiomycota</taxon>
        <taxon>Chytridiomycota incertae sedis</taxon>
        <taxon>Chytridiomycetes</taxon>
        <taxon>Chytridiales</taxon>
        <taxon>Chytriomycetaceae</taxon>
        <taxon>Physocladia</taxon>
    </lineage>
</organism>
<evidence type="ECO:0008006" key="4">
    <source>
        <dbReference type="Google" id="ProtNLM"/>
    </source>
</evidence>
<protein>
    <recommendedName>
        <fullName evidence="4">Transmembrane protein</fullName>
    </recommendedName>
</protein>
<proteinExistence type="predicted"/>
<dbReference type="EMBL" id="JADGJH010000510">
    <property type="protein sequence ID" value="KAJ3127475.1"/>
    <property type="molecule type" value="Genomic_DNA"/>
</dbReference>
<comment type="caution">
    <text evidence="2">The sequence shown here is derived from an EMBL/GenBank/DDBJ whole genome shotgun (WGS) entry which is preliminary data.</text>
</comment>
<feature type="transmembrane region" description="Helical" evidence="1">
    <location>
        <begin position="93"/>
        <end position="113"/>
    </location>
</feature>
<accession>A0AAD5XHH3</accession>
<keyword evidence="1" id="KW-0472">Membrane</keyword>
<sequence length="248" mass="28099">MPSEFLYPGLVDFIVMLICIAGSLALNVVCIYGDIEFCFTQDIYQASACILSFLYYELWFLVKVGRMTYLGQNPDTMTTTSTKIRTHQVKVEVFQLSLLTGSMALIYLAGSLSYKTWGGNFYTNAMWNLGWCMLPLLSVQSVMSKRFMSLFKAEQTGLVEADQENGRIDNSARRGSTIAGEILELPINIRQSTIRTQSINKHENLNRRRSNPVPVSQQSQQQLQIQVSKISSQHGETFTELKEESNFE</sequence>
<dbReference type="AlphaFoldDB" id="A0AAD5XHH3"/>
<keyword evidence="1" id="KW-1133">Transmembrane helix</keyword>
<feature type="transmembrane region" description="Helical" evidence="1">
    <location>
        <begin position="7"/>
        <end position="31"/>
    </location>
</feature>
<dbReference type="Proteomes" id="UP001211907">
    <property type="component" value="Unassembled WGS sequence"/>
</dbReference>